<dbReference type="Proteomes" id="UP000481033">
    <property type="component" value="Unassembled WGS sequence"/>
</dbReference>
<evidence type="ECO:0000313" key="2">
    <source>
        <dbReference type="EMBL" id="NEZ55377.1"/>
    </source>
</evidence>
<dbReference type="InterPro" id="IPR006644">
    <property type="entry name" value="Cadg"/>
</dbReference>
<dbReference type="GO" id="GO:0016020">
    <property type="term" value="C:membrane"/>
    <property type="evidence" value="ECO:0007669"/>
    <property type="project" value="InterPro"/>
</dbReference>
<dbReference type="AlphaFoldDB" id="A0A6M0RGH6"/>
<dbReference type="Pfam" id="PF17963">
    <property type="entry name" value="Big_9"/>
    <property type="match status" value="1"/>
</dbReference>
<name>A0A6M0RGH6_9CYAN</name>
<evidence type="ECO:0000313" key="3">
    <source>
        <dbReference type="Proteomes" id="UP000481033"/>
    </source>
</evidence>
<dbReference type="InterPro" id="IPR015919">
    <property type="entry name" value="Cadherin-like_sf"/>
</dbReference>
<evidence type="ECO:0000259" key="1">
    <source>
        <dbReference type="SMART" id="SM00736"/>
    </source>
</evidence>
<dbReference type="EMBL" id="QXHD01000004">
    <property type="protein sequence ID" value="NEZ55377.1"/>
    <property type="molecule type" value="Genomic_DNA"/>
</dbReference>
<gene>
    <name evidence="2" type="ORF">DXZ20_06740</name>
</gene>
<sequence length="527" mass="56747">MYMDDRSLTQNPVQSLIWEPAIDQIGIHDVILRVQDGNGGVDLQAFQVTVSNNSAPVITSHPLGPTIANTLYQYDVDAEDADGDTLTYSLLANPDGTTIDETSGLLSWTPNDNNFGDNFIRIQVTDGQGGIDTQSFTLPVIASAAVNNSPSIANAPREFISLGNDFAFQIEATDPDNDPLTYRLTEAPEGMIIDENGLITWPATATQLGDYSFTVEVEDGRGLGVRVSYDLSVVKQTVNNTPEITSTPSFVATIGDQYLYEPEATDSDNDPIVWALVSGPAGLTLNETSRRVSWTPTTDQFGFHEVIIEAIDAQGAAFRQGFGINVNSTNTPPTITSAPPTLAFSDTPYTYTIEASDSNSDALTYSLNVAPDSMTIDESSGLIEWTPTAAQLGTQTVTVSVADGRGGFAEQTYTIEVASDVPNQPPKFTSLPSFEAIVNQAYFYQLEATDPENLNIRYELLAGPDGMLLNETTGVLTWVPTPKQVGPHVVKVAAFDSLNLGASQTFNIKVSESNFPPVLTTLLIPRF</sequence>
<dbReference type="InterPro" id="IPR013783">
    <property type="entry name" value="Ig-like_fold"/>
</dbReference>
<feature type="domain" description="Dystroglycan-type cadherin-like" evidence="1">
    <location>
        <begin position="426"/>
        <end position="517"/>
    </location>
</feature>
<feature type="domain" description="Dystroglycan-type cadherin-like" evidence="1">
    <location>
        <begin position="62"/>
        <end position="150"/>
    </location>
</feature>
<dbReference type="NCBIfam" id="NF012211">
    <property type="entry name" value="tand_rpt_95"/>
    <property type="match status" value="1"/>
</dbReference>
<reference evidence="2 3" key="1">
    <citation type="journal article" date="2020" name="Microb. Ecol.">
        <title>Ecogenomics of the Marine Benthic Filamentous Cyanobacterium Adonisia.</title>
        <authorList>
            <person name="Walter J.M."/>
            <person name="Coutinho F.H."/>
            <person name="Leomil L."/>
            <person name="Hargreaves P.I."/>
            <person name="Campeao M.E."/>
            <person name="Vieira V.V."/>
            <person name="Silva B.S."/>
            <person name="Fistarol G.O."/>
            <person name="Salomon P.S."/>
            <person name="Sawabe T."/>
            <person name="Mino S."/>
            <person name="Hosokawa M."/>
            <person name="Miyashita H."/>
            <person name="Maruyama F."/>
            <person name="van Verk M.C."/>
            <person name="Dutilh B.E."/>
            <person name="Thompson C.C."/>
            <person name="Thompson F.L."/>
        </authorList>
    </citation>
    <scope>NUCLEOTIDE SEQUENCE [LARGE SCALE GENOMIC DNA]</scope>
    <source>
        <strain evidence="2 3">CCMR0081</strain>
    </source>
</reference>
<dbReference type="Gene3D" id="2.60.40.10">
    <property type="entry name" value="Immunoglobulins"/>
    <property type="match status" value="5"/>
</dbReference>
<feature type="domain" description="Dystroglycan-type cadherin-like" evidence="1">
    <location>
        <begin position="334"/>
        <end position="424"/>
    </location>
</feature>
<protein>
    <submittedName>
        <fullName evidence="2">Tandem-95 repeat protein</fullName>
    </submittedName>
</protein>
<dbReference type="SMART" id="SM00736">
    <property type="entry name" value="CADG"/>
    <property type="match status" value="4"/>
</dbReference>
<dbReference type="Pfam" id="PF05345">
    <property type="entry name" value="He_PIG"/>
    <property type="match status" value="4"/>
</dbReference>
<keyword evidence="3" id="KW-1185">Reference proteome</keyword>
<feature type="domain" description="Dystroglycan-type cadherin-like" evidence="1">
    <location>
        <begin position="242"/>
        <end position="333"/>
    </location>
</feature>
<dbReference type="GO" id="GO:0005509">
    <property type="term" value="F:calcium ion binding"/>
    <property type="evidence" value="ECO:0007669"/>
    <property type="project" value="InterPro"/>
</dbReference>
<organism evidence="2 3">
    <name type="scientific">Adonisia turfae CCMR0081</name>
    <dbReference type="NCBI Taxonomy" id="2292702"/>
    <lineage>
        <taxon>Bacteria</taxon>
        <taxon>Bacillati</taxon>
        <taxon>Cyanobacteriota</taxon>
        <taxon>Adonisia</taxon>
        <taxon>Adonisia turfae</taxon>
    </lineage>
</organism>
<accession>A0A6M0RGH6</accession>
<comment type="caution">
    <text evidence="2">The sequence shown here is derived from an EMBL/GenBank/DDBJ whole genome shotgun (WGS) entry which is preliminary data.</text>
</comment>
<dbReference type="SUPFAM" id="SSF49313">
    <property type="entry name" value="Cadherin-like"/>
    <property type="match status" value="5"/>
</dbReference>
<proteinExistence type="predicted"/>